<organism evidence="2 3">
    <name type="scientific">Haloprofundus marisrubri</name>
    <dbReference type="NCBI Taxonomy" id="1514971"/>
    <lineage>
        <taxon>Archaea</taxon>
        <taxon>Methanobacteriati</taxon>
        <taxon>Methanobacteriota</taxon>
        <taxon>Stenosarchaea group</taxon>
        <taxon>Halobacteria</taxon>
        <taxon>Halobacteriales</taxon>
        <taxon>Haloferacaceae</taxon>
        <taxon>Haloprofundus</taxon>
    </lineage>
</organism>
<evidence type="ECO:0000313" key="2">
    <source>
        <dbReference type="EMBL" id="KTG08349.1"/>
    </source>
</evidence>
<gene>
    <name evidence="2" type="ORF">AUR64_19140</name>
</gene>
<reference evidence="2 3" key="1">
    <citation type="submission" date="2015-12" db="EMBL/GenBank/DDBJ databases">
        <title>Haloprofundus marisrubri gen. nov., sp. nov., an extremely halophilic archaeon isolated from the Discovery deep brine-seawater interface in the Red Sea.</title>
        <authorList>
            <person name="Zhang G."/>
            <person name="Stingl U."/>
            <person name="Rashid M."/>
        </authorList>
    </citation>
    <scope>NUCLEOTIDE SEQUENCE [LARGE SCALE GENOMIC DNA]</scope>
    <source>
        <strain evidence="2 3">SB9</strain>
    </source>
</reference>
<protein>
    <submittedName>
        <fullName evidence="2">Uncharacterized protein</fullName>
    </submittedName>
</protein>
<name>A0A0W1R5J1_9EURY</name>
<dbReference type="Pfam" id="PF26419">
    <property type="entry name" value="DUF8114"/>
    <property type="match status" value="1"/>
</dbReference>
<sequence>MAKVSVGLRGWRFEESEIFTDEGEFKPLDDIPEDPRQRLLRLSLLVEKPCQACYLVHGEENVERCRQATIVYGEPLNEVVLCDEHEADFLYWFREAGGREFVGDELFRDEFQEWFADGGRAPDGYGGMEHVDTDPDSMPSPPDAEELHQRINEEFEGERINLRDYGPGADDESDEDDVDESDEPEELDLDGVDLGQEYPRK</sequence>
<dbReference type="AlphaFoldDB" id="A0A0W1R5J1"/>
<feature type="compositionally biased region" description="Basic and acidic residues" evidence="1">
    <location>
        <begin position="145"/>
        <end position="162"/>
    </location>
</feature>
<evidence type="ECO:0000256" key="1">
    <source>
        <dbReference type="SAM" id="MobiDB-lite"/>
    </source>
</evidence>
<feature type="compositionally biased region" description="Acidic residues" evidence="1">
    <location>
        <begin position="169"/>
        <end position="191"/>
    </location>
</feature>
<feature type="region of interest" description="Disordered" evidence="1">
    <location>
        <begin position="122"/>
        <end position="201"/>
    </location>
</feature>
<keyword evidence="3" id="KW-1185">Reference proteome</keyword>
<dbReference type="InterPro" id="IPR058427">
    <property type="entry name" value="DUF8114"/>
</dbReference>
<accession>A0A0W1R5J1</accession>
<proteinExistence type="predicted"/>
<dbReference type="OrthoDB" id="341007at2157"/>
<evidence type="ECO:0000313" key="3">
    <source>
        <dbReference type="Proteomes" id="UP000054387"/>
    </source>
</evidence>
<comment type="caution">
    <text evidence="2">The sequence shown here is derived from an EMBL/GenBank/DDBJ whole genome shotgun (WGS) entry which is preliminary data.</text>
</comment>
<dbReference type="EMBL" id="LOPU01000031">
    <property type="protein sequence ID" value="KTG08349.1"/>
    <property type="molecule type" value="Genomic_DNA"/>
</dbReference>
<dbReference type="Proteomes" id="UP000054387">
    <property type="component" value="Unassembled WGS sequence"/>
</dbReference>
<dbReference type="RefSeq" id="WP_058583069.1">
    <property type="nucleotide sequence ID" value="NZ_LOPU01000031.1"/>
</dbReference>
<dbReference type="STRING" id="1514971.AUR64_19140"/>